<dbReference type="InterPro" id="IPR031335">
    <property type="entry name" value="Glyco_hydro_63_C"/>
</dbReference>
<accession>A0A8S3PPP1</accession>
<gene>
    <name evidence="3" type="ORF">MEDL_754</name>
</gene>
<evidence type="ECO:0000313" key="4">
    <source>
        <dbReference type="Proteomes" id="UP000683360"/>
    </source>
</evidence>
<evidence type="ECO:0000259" key="1">
    <source>
        <dbReference type="Pfam" id="PF03200"/>
    </source>
</evidence>
<evidence type="ECO:0000259" key="2">
    <source>
        <dbReference type="Pfam" id="PF22422"/>
    </source>
</evidence>
<dbReference type="PANTHER" id="PTHR10412">
    <property type="entry name" value="MANNOSYL-OLIGOSACCHARIDE GLUCOSIDASE"/>
    <property type="match status" value="1"/>
</dbReference>
<feature type="domain" description="Mannosylglycerate hydrolase MGH1-like glycoside hydrolase" evidence="2">
    <location>
        <begin position="637"/>
        <end position="739"/>
    </location>
</feature>
<dbReference type="InterPro" id="IPR004888">
    <property type="entry name" value="Glycoside_hydrolase_63"/>
</dbReference>
<dbReference type="AlphaFoldDB" id="A0A8S3PPP1"/>
<dbReference type="SUPFAM" id="SSF48208">
    <property type="entry name" value="Six-hairpin glycosidases"/>
    <property type="match status" value="1"/>
</dbReference>
<dbReference type="Pfam" id="PF22422">
    <property type="entry name" value="MGH1-like_GH"/>
    <property type="match status" value="1"/>
</dbReference>
<comment type="caution">
    <text evidence="3">The sequence shown here is derived from an EMBL/GenBank/DDBJ whole genome shotgun (WGS) entry which is preliminary data.</text>
</comment>
<dbReference type="GO" id="GO:0004573">
    <property type="term" value="F:Glc3Man9GlcNAc2 oligosaccharide glucosidase activity"/>
    <property type="evidence" value="ECO:0007669"/>
    <property type="project" value="InterPro"/>
</dbReference>
<feature type="domain" description="Glycosyl hydrolase family 63 C-terminal" evidence="1">
    <location>
        <begin position="770"/>
        <end position="996"/>
    </location>
</feature>
<dbReference type="EMBL" id="CAJPWZ010000070">
    <property type="protein sequence ID" value="CAG2185187.1"/>
    <property type="molecule type" value="Genomic_DNA"/>
</dbReference>
<dbReference type="Proteomes" id="UP000683360">
    <property type="component" value="Unassembled WGS sequence"/>
</dbReference>
<dbReference type="GO" id="GO:0009311">
    <property type="term" value="P:oligosaccharide metabolic process"/>
    <property type="evidence" value="ECO:0007669"/>
    <property type="project" value="InterPro"/>
</dbReference>
<dbReference type="Pfam" id="PF03200">
    <property type="entry name" value="Glyco_hydro_63"/>
    <property type="match status" value="1"/>
</dbReference>
<organism evidence="3 4">
    <name type="scientific">Mytilus edulis</name>
    <name type="common">Blue mussel</name>
    <dbReference type="NCBI Taxonomy" id="6550"/>
    <lineage>
        <taxon>Eukaryota</taxon>
        <taxon>Metazoa</taxon>
        <taxon>Spiralia</taxon>
        <taxon>Lophotrochozoa</taxon>
        <taxon>Mollusca</taxon>
        <taxon>Bivalvia</taxon>
        <taxon>Autobranchia</taxon>
        <taxon>Pteriomorphia</taxon>
        <taxon>Mytilida</taxon>
        <taxon>Mytiloidea</taxon>
        <taxon>Mytilidae</taxon>
        <taxon>Mytilinae</taxon>
        <taxon>Mytilus</taxon>
    </lineage>
</organism>
<name>A0A8S3PPP1_MYTED</name>
<keyword evidence="4" id="KW-1185">Reference proteome</keyword>
<dbReference type="PANTHER" id="PTHR10412:SF10">
    <property type="entry name" value="GLYCOSYL HYDROLASE FAMILY 63 C-TERMINAL DOMAIN-CONTAINING PROTEIN"/>
    <property type="match status" value="1"/>
</dbReference>
<evidence type="ECO:0000313" key="3">
    <source>
        <dbReference type="EMBL" id="CAG2185187.1"/>
    </source>
</evidence>
<dbReference type="Gene3D" id="1.50.10.10">
    <property type="match status" value="1"/>
</dbReference>
<sequence length="1164" mass="136180">MSTAESKRLKEDKLRAKNWKRWGPYLSERQWGTVREDYSADGDCWNYFSHEEARSRAYRWGEDGLMGICDREGRLCLSLALWNTKDPILKERLFGLTSQQGNHGEDVKELYYYLDNTPSHTYMKSLYKYPQGEFPYRQLVEENARRGVHQQEYELMDTGLSPFPSPVPPVYKSLYKYPQGEFPYRQLVEENARRGVHQQEYELMDTGLSPFPSPVPPVYKSLYKYPQGEFPYRQLVEENARRGVHQQEYELMDTAPPVYKSLYKYPQGIPYRQLVENARRGVHQQEYELMDTGLSPYLFPAPPVYKSLYKYPQGEFPYRQLVEENARRGVHQQEYELMDTGIFDDNRYFDVTADFCKASPNDLLGKYTVVNRGPDPAIIHVLPQIWFRNVWSWGEANYCCPEKKPYLKQVGHNKVLCYHPTLGICQSQRVFSSGDDVIEEQAERTTYPFYFEVDVGPENHPPQLLFTENDTNYEKLYGTGNQSPYVKDAFHEYIVKGNVKAVNPQHIGTKCGAHYSVFLNPGQKAQIRIRLYYEKEAPPETFGTRDFDFIFQQRKLEADLFYDEVIKNHHKQERNIIRQAYAGLLWSKQFYYYVIEEWLRGDKGHPPPPFCRREGRNAEWGHLFNRDVISMPDKWEYPWYAAWDLAFHMIPMAHVDIQYAKEQLLLMMREWYMHPNGQIPAYEFAFDDVNPPVHCYAVLKVYKATGPKGKRDLVFLARCFHKLVLNFTWWINRKDIDGKNIFSGGFLGLDNIGVFDRSKPLDCGGKIAQADATAWVAFFCLIMLEISLILAKRDHVYEDMASKFFEHFVAIVDAINKKDGIGLWDEKDGFYYDHLHTNNHTCPMKILSMVGLVPLFSCMVLREDNMKQFPGFYKRTKWFLENRKDLSKTISFMCGREKKPNPNLLLAIVNKEKLQKVLQHLLNENEFLSPYGIRSLSKHHKEQPFVLDDNTARVGYEPGESESKLFGGNSNWRGPIWFPMNYLIIENLFRYDYYYGESLKVECPTGSGNLMRLSDVAKELSHRLADIFLPDLTGHRPCHGPSEKYDKDPYFKDLILFYEFFHGDTGRGCGASFEKLYHQKVYGCLLSPHLPSSCRLAFKDLITSVIICEPINTQPFRLWIKAEFCVERDYDTSLHLKVLSFKTNTASRVTLRNDASFEKEKKDS</sequence>
<dbReference type="OrthoDB" id="14419at2759"/>
<dbReference type="InterPro" id="IPR012341">
    <property type="entry name" value="6hp_glycosidase-like_sf"/>
</dbReference>
<dbReference type="InterPro" id="IPR008928">
    <property type="entry name" value="6-hairpin_glycosidase_sf"/>
</dbReference>
<protein>
    <submittedName>
        <fullName evidence="3">Uncharacterized protein YMR196W</fullName>
    </submittedName>
</protein>
<dbReference type="InterPro" id="IPR054491">
    <property type="entry name" value="MGH1-like_GH"/>
</dbReference>
<proteinExistence type="predicted"/>
<reference evidence="3" key="1">
    <citation type="submission" date="2021-03" db="EMBL/GenBank/DDBJ databases">
        <authorList>
            <person name="Bekaert M."/>
        </authorList>
    </citation>
    <scope>NUCLEOTIDE SEQUENCE</scope>
</reference>